<dbReference type="PANTHER" id="PTHR30506:SF3">
    <property type="entry name" value="UPF0126 INNER MEMBRANE PROTEIN YADS-RELATED"/>
    <property type="match status" value="1"/>
</dbReference>
<feature type="domain" description="Glycine transporter" evidence="8">
    <location>
        <begin position="94"/>
        <end position="166"/>
    </location>
</feature>
<evidence type="ECO:0000313" key="9">
    <source>
        <dbReference type="EMBL" id="VEV98869.1"/>
    </source>
</evidence>
<comment type="similarity">
    <text evidence="2">Belongs to the UPF0126 family.</text>
</comment>
<evidence type="ECO:0000256" key="6">
    <source>
        <dbReference type="ARBA" id="ARBA00023136"/>
    </source>
</evidence>
<evidence type="ECO:0000256" key="2">
    <source>
        <dbReference type="ARBA" id="ARBA00008193"/>
    </source>
</evidence>
<dbReference type="InterPro" id="IPR005115">
    <property type="entry name" value="Gly_transporter"/>
</dbReference>
<evidence type="ECO:0000256" key="7">
    <source>
        <dbReference type="SAM" id="Phobius"/>
    </source>
</evidence>
<dbReference type="STRING" id="437900.GCA_001940335_03870"/>
<evidence type="ECO:0000256" key="3">
    <source>
        <dbReference type="ARBA" id="ARBA00022475"/>
    </source>
</evidence>
<dbReference type="RefSeq" id="WP_069900368.1">
    <property type="nucleotide sequence ID" value="NZ_FPBC01000006.1"/>
</dbReference>
<keyword evidence="4 7" id="KW-0812">Transmembrane</keyword>
<evidence type="ECO:0000256" key="5">
    <source>
        <dbReference type="ARBA" id="ARBA00022989"/>
    </source>
</evidence>
<dbReference type="Pfam" id="PF03458">
    <property type="entry name" value="Gly_transporter"/>
    <property type="match status" value="2"/>
</dbReference>
<protein>
    <recommendedName>
        <fullName evidence="8">Glycine transporter domain-containing protein</fullName>
    </recommendedName>
</protein>
<keyword evidence="6 7" id="KW-0472">Membrane</keyword>
<dbReference type="EMBL" id="LR215729">
    <property type="protein sequence ID" value="VEV98869.1"/>
    <property type="molecule type" value="Genomic_DNA"/>
</dbReference>
<evidence type="ECO:0000256" key="4">
    <source>
        <dbReference type="ARBA" id="ARBA00022692"/>
    </source>
</evidence>
<comment type="subcellular location">
    <subcellularLocation>
        <location evidence="1">Cell membrane</location>
        <topology evidence="1">Multi-pass membrane protein</topology>
    </subcellularLocation>
</comment>
<evidence type="ECO:0000259" key="8">
    <source>
        <dbReference type="Pfam" id="PF03458"/>
    </source>
</evidence>
<reference evidence="9" key="1">
    <citation type="submission" date="2019-02" db="EMBL/GenBank/DDBJ databases">
        <authorList>
            <consortium name="Genoscope - CEA"/>
            <person name="William W."/>
        </authorList>
    </citation>
    <scope>NUCLEOTIDE SEQUENCE [LARGE SCALE GENOMIC DNA]</scope>
    <source>
        <strain evidence="9">YSy11</strain>
    </source>
</reference>
<name>A0A1I7BUT0_9PSED</name>
<dbReference type="GO" id="GO:0005886">
    <property type="term" value="C:plasma membrane"/>
    <property type="evidence" value="ECO:0007669"/>
    <property type="project" value="UniProtKB-SubCell"/>
</dbReference>
<accession>A0A1I7BUT0</accession>
<keyword evidence="3" id="KW-1003">Cell membrane</keyword>
<feature type="transmembrane region" description="Helical" evidence="7">
    <location>
        <begin position="65"/>
        <end position="81"/>
    </location>
</feature>
<sequence length="207" mass="22352">MAQLFYFADLFGVAVFAITGALMAGRKSMDLFGVLVIAIITALGGGTLRDVILGNHPVSWIRDDTYILIASFAALGTVAWVRMTQPIHEKGLLIADAFGLAVFTVYGTEVALQHNVPMSTAVIMGVMTGVAGGVMRDVICNEIPLIFKKEIYATACMAGATVFIVMRLLATPPWLDTSVAMLTVLGIRLAAIRWHLSLPQFHLLDRD</sequence>
<dbReference type="PANTHER" id="PTHR30506">
    <property type="entry name" value="INNER MEMBRANE PROTEIN"/>
    <property type="match status" value="1"/>
</dbReference>
<gene>
    <name evidence="9" type="ORF">PMYSY11_3825</name>
</gene>
<keyword evidence="5 7" id="KW-1133">Transmembrane helix</keyword>
<feature type="transmembrane region" description="Helical" evidence="7">
    <location>
        <begin position="118"/>
        <end position="139"/>
    </location>
</feature>
<organism evidence="9">
    <name type="scientific">Pseudomonas marincola</name>
    <dbReference type="NCBI Taxonomy" id="437900"/>
    <lineage>
        <taxon>Bacteria</taxon>
        <taxon>Pseudomonadati</taxon>
        <taxon>Pseudomonadota</taxon>
        <taxon>Gammaproteobacteria</taxon>
        <taxon>Pseudomonadales</taxon>
        <taxon>Pseudomonadaceae</taxon>
        <taxon>Pseudomonas</taxon>
    </lineage>
</organism>
<feature type="transmembrane region" description="Helical" evidence="7">
    <location>
        <begin position="151"/>
        <end position="171"/>
    </location>
</feature>
<feature type="transmembrane region" description="Helical" evidence="7">
    <location>
        <begin position="93"/>
        <end position="112"/>
    </location>
</feature>
<dbReference type="AlphaFoldDB" id="A0A1I7BUT0"/>
<proteinExistence type="inferred from homology"/>
<feature type="transmembrane region" description="Helical" evidence="7">
    <location>
        <begin position="31"/>
        <end position="53"/>
    </location>
</feature>
<evidence type="ECO:0000256" key="1">
    <source>
        <dbReference type="ARBA" id="ARBA00004651"/>
    </source>
</evidence>
<feature type="transmembrane region" description="Helical" evidence="7">
    <location>
        <begin position="6"/>
        <end position="24"/>
    </location>
</feature>
<feature type="domain" description="Glycine transporter" evidence="8">
    <location>
        <begin position="7"/>
        <end position="80"/>
    </location>
</feature>